<reference evidence="2" key="1">
    <citation type="journal article" date="2020" name="Stud. Mycol.">
        <title>101 Dothideomycetes genomes: a test case for predicting lifestyles and emergence of pathogens.</title>
        <authorList>
            <person name="Haridas S."/>
            <person name="Albert R."/>
            <person name="Binder M."/>
            <person name="Bloem J."/>
            <person name="Labutti K."/>
            <person name="Salamov A."/>
            <person name="Andreopoulos B."/>
            <person name="Baker S."/>
            <person name="Barry K."/>
            <person name="Bills G."/>
            <person name="Bluhm B."/>
            <person name="Cannon C."/>
            <person name="Castanera R."/>
            <person name="Culley D."/>
            <person name="Daum C."/>
            <person name="Ezra D."/>
            <person name="Gonzalez J."/>
            <person name="Henrissat B."/>
            <person name="Kuo A."/>
            <person name="Liang C."/>
            <person name="Lipzen A."/>
            <person name="Lutzoni F."/>
            <person name="Magnuson J."/>
            <person name="Mondo S."/>
            <person name="Nolan M."/>
            <person name="Ohm R."/>
            <person name="Pangilinan J."/>
            <person name="Park H.-J."/>
            <person name="Ramirez L."/>
            <person name="Alfaro M."/>
            <person name="Sun H."/>
            <person name="Tritt A."/>
            <person name="Yoshinaga Y."/>
            <person name="Zwiers L.-H."/>
            <person name="Turgeon B."/>
            <person name="Goodwin S."/>
            <person name="Spatafora J."/>
            <person name="Crous P."/>
            <person name="Grigoriev I."/>
        </authorList>
    </citation>
    <scope>NUCLEOTIDE SEQUENCE</scope>
    <source>
        <strain evidence="2">ATCC 16933</strain>
    </source>
</reference>
<feature type="transmembrane region" description="Helical" evidence="1">
    <location>
        <begin position="118"/>
        <end position="137"/>
    </location>
</feature>
<evidence type="ECO:0000313" key="3">
    <source>
        <dbReference type="Proteomes" id="UP000799766"/>
    </source>
</evidence>
<accession>A0A6A6P1R1</accession>
<sequence length="178" mass="19583">MALLAMVGLDDTEFHTSWMDGWARGSSKSAELMGHLASSTAGPGEVARADREVGPVVVAPQAPMVGDSSMWDQPCRHTHLVLDRWSRTGMGVCTDANLKSFARVLPASSISRHFSFSLYFYFAFSLVSCSIGLLLCYRRILACASQAGSTMLPLYTRIRLRNPCNLVLPFIHLLTVRE</sequence>
<keyword evidence="1" id="KW-1133">Transmembrane helix</keyword>
<evidence type="ECO:0000256" key="1">
    <source>
        <dbReference type="SAM" id="Phobius"/>
    </source>
</evidence>
<keyword evidence="1" id="KW-0812">Transmembrane</keyword>
<organism evidence="2 3">
    <name type="scientific">Lineolata rhizophorae</name>
    <dbReference type="NCBI Taxonomy" id="578093"/>
    <lineage>
        <taxon>Eukaryota</taxon>
        <taxon>Fungi</taxon>
        <taxon>Dikarya</taxon>
        <taxon>Ascomycota</taxon>
        <taxon>Pezizomycotina</taxon>
        <taxon>Dothideomycetes</taxon>
        <taxon>Dothideomycetes incertae sedis</taxon>
        <taxon>Lineolatales</taxon>
        <taxon>Lineolataceae</taxon>
        <taxon>Lineolata</taxon>
    </lineage>
</organism>
<dbReference type="EMBL" id="MU001679">
    <property type="protein sequence ID" value="KAF2457754.1"/>
    <property type="molecule type" value="Genomic_DNA"/>
</dbReference>
<keyword evidence="3" id="KW-1185">Reference proteome</keyword>
<gene>
    <name evidence="2" type="ORF">BDY21DRAFT_16138</name>
</gene>
<evidence type="ECO:0000313" key="2">
    <source>
        <dbReference type="EMBL" id="KAF2457754.1"/>
    </source>
</evidence>
<keyword evidence="1" id="KW-0472">Membrane</keyword>
<proteinExistence type="predicted"/>
<protein>
    <submittedName>
        <fullName evidence="2">Uncharacterized protein</fullName>
    </submittedName>
</protein>
<dbReference type="Proteomes" id="UP000799766">
    <property type="component" value="Unassembled WGS sequence"/>
</dbReference>
<dbReference type="AlphaFoldDB" id="A0A6A6P1R1"/>
<name>A0A6A6P1R1_9PEZI</name>